<feature type="signal peptide" evidence="2">
    <location>
        <begin position="1"/>
        <end position="17"/>
    </location>
</feature>
<dbReference type="Pfam" id="PF15902">
    <property type="entry name" value="Sortilin-Vps10"/>
    <property type="match status" value="1"/>
</dbReference>
<sequence length="957" mass="105885">MRLLTWLLLLPLSTLFAQTPPAATKAQDRLGSFAQRQALASASFVNAIPFRNAGPTVMSGRVSDIDVWEEDPTHFFVGYASGGVWKTENNGLSFTPIFDQEAVMTVGDIAVHWPTQTIWVGTGEVNSSRSSYAGAGVYKSTDGGQTWSHAGLPETHHIGRILLHPDDPNTAWAAALGHLYSSNPERGVYKTTDGGKSWRKTLYASPEAGAVDLLMDPLDANTLYAATWHRERRAWDFIESGAASAIYKSTDGGETWNRLTNEGSGFPAGEGTGRIGLDAVAKDGKTILFAALDNYNRRPKEEPDADQLEKEVLRTMSAEDFAQLPLYQIEDYLRSNGFPRKYDAKSVLEQVKSGKITPEALVTYTEDANSLLFDTPVVGLEVYRSDDGGRSWSKTHDGYLDAVYNSYGYYFGQVRAAPGNPEKLFVMGVPVLKSEDGGKTWENIMQDNVHADHHALWINPKRDGHLILGNDGGINISYDDGSHWAKCNSPALGQFYAVAVDMEKPYRIYGGLQDNGVWMGPSDYEHSDGWHQSGQYPYKSIMGGDGMQVAVDTRSNDIVYTGYQFGNYFRINTQTGKRSYITPKPELGERPYRWNWQTPVHLSSHNQDILYMGANKVLRSMDQGDNFEEISGDLTKGGRKGDVPYGTLSTLHESPLKFGLLYAGSDDGLVHVSKDGGYSWANISEGLPQNLWATRVQASAHETSRVYLSLNGYRWDDFTPYLYVSEDYGTTWAPIGQGLPLEPVNVIKEDPVNPNLLYVGTDHGLYVSLDRGQNFMLLNNGIPAVAVHDVVAHPRDHDLIVGTHGRSIYIGSVKELQQLTPELMEKPLHAFSPEKIRYRSSWGSTSIWERPAPEVHFPIYCSTNGTATIAISAGEGLELSRFEVAVDKGLNYLPYDLKISEKILDEYNTFLNKDINKEEKPIKVALADDGAAYLYKGDYTVTIAISGETAEARLSVE</sequence>
<dbReference type="PANTHER" id="PTHR12106:SF27">
    <property type="entry name" value="SORTILIN-RELATED RECEPTOR"/>
    <property type="match status" value="1"/>
</dbReference>
<proteinExistence type="predicted"/>
<reference evidence="4 5" key="1">
    <citation type="submission" date="2019-08" db="EMBL/GenBank/DDBJ databases">
        <title>Genome of Phaeodactylibacter luteus.</title>
        <authorList>
            <person name="Bowman J.P."/>
        </authorList>
    </citation>
    <scope>NUCLEOTIDE SEQUENCE [LARGE SCALE GENOMIC DNA]</scope>
    <source>
        <strain evidence="4 5">KCTC 42180</strain>
    </source>
</reference>
<dbReference type="GO" id="GO:0016787">
    <property type="term" value="F:hydrolase activity"/>
    <property type="evidence" value="ECO:0007669"/>
    <property type="project" value="UniProtKB-KW"/>
</dbReference>
<keyword evidence="5" id="KW-1185">Reference proteome</keyword>
<protein>
    <submittedName>
        <fullName evidence="4">Glycosyl hydrolase</fullName>
    </submittedName>
</protein>
<evidence type="ECO:0000259" key="3">
    <source>
        <dbReference type="Pfam" id="PF15902"/>
    </source>
</evidence>
<gene>
    <name evidence="4" type="ORF">FRY97_06830</name>
</gene>
<comment type="caution">
    <text evidence="4">The sequence shown here is derived from an EMBL/GenBank/DDBJ whole genome shotgun (WGS) entry which is preliminary data.</text>
</comment>
<dbReference type="Proteomes" id="UP000321580">
    <property type="component" value="Unassembled WGS sequence"/>
</dbReference>
<dbReference type="InterPro" id="IPR031778">
    <property type="entry name" value="Sortilin_N"/>
</dbReference>
<evidence type="ECO:0000313" key="5">
    <source>
        <dbReference type="Proteomes" id="UP000321580"/>
    </source>
</evidence>
<dbReference type="EMBL" id="VOOR01000010">
    <property type="protein sequence ID" value="TXB64934.1"/>
    <property type="molecule type" value="Genomic_DNA"/>
</dbReference>
<keyword evidence="2" id="KW-0732">Signal</keyword>
<organism evidence="4 5">
    <name type="scientific">Phaeodactylibacter luteus</name>
    <dbReference type="NCBI Taxonomy" id="1564516"/>
    <lineage>
        <taxon>Bacteria</taxon>
        <taxon>Pseudomonadati</taxon>
        <taxon>Bacteroidota</taxon>
        <taxon>Saprospiria</taxon>
        <taxon>Saprospirales</taxon>
        <taxon>Haliscomenobacteraceae</taxon>
        <taxon>Phaeodactylibacter</taxon>
    </lineage>
</organism>
<evidence type="ECO:0000256" key="1">
    <source>
        <dbReference type="ARBA" id="ARBA00022737"/>
    </source>
</evidence>
<keyword evidence="1" id="KW-0677">Repeat</keyword>
<dbReference type="AlphaFoldDB" id="A0A5C6RSK9"/>
<dbReference type="OrthoDB" id="9757809at2"/>
<feature type="chain" id="PRO_5022990266" evidence="2">
    <location>
        <begin position="18"/>
        <end position="957"/>
    </location>
</feature>
<name>A0A5C6RSK9_9BACT</name>
<dbReference type="Gene3D" id="2.130.10.10">
    <property type="entry name" value="YVTN repeat-like/Quinoprotein amine dehydrogenase"/>
    <property type="match status" value="5"/>
</dbReference>
<dbReference type="SUPFAM" id="SSF110296">
    <property type="entry name" value="Oligoxyloglucan reducing end-specific cellobiohydrolase"/>
    <property type="match status" value="2"/>
</dbReference>
<dbReference type="InterPro" id="IPR050310">
    <property type="entry name" value="VPS10-sortilin"/>
</dbReference>
<feature type="domain" description="Sortilin N-terminal" evidence="3">
    <location>
        <begin position="137"/>
        <end position="295"/>
    </location>
</feature>
<dbReference type="InterPro" id="IPR015943">
    <property type="entry name" value="WD40/YVTN_repeat-like_dom_sf"/>
</dbReference>
<dbReference type="CDD" id="cd15482">
    <property type="entry name" value="Sialidase_non-viral"/>
    <property type="match status" value="2"/>
</dbReference>
<evidence type="ECO:0000256" key="2">
    <source>
        <dbReference type="SAM" id="SignalP"/>
    </source>
</evidence>
<accession>A0A5C6RSK9</accession>
<dbReference type="PANTHER" id="PTHR12106">
    <property type="entry name" value="SORTILIN RELATED"/>
    <property type="match status" value="1"/>
</dbReference>
<dbReference type="RefSeq" id="WP_147166701.1">
    <property type="nucleotide sequence ID" value="NZ_VOOR01000010.1"/>
</dbReference>
<evidence type="ECO:0000313" key="4">
    <source>
        <dbReference type="EMBL" id="TXB64934.1"/>
    </source>
</evidence>
<keyword evidence="4" id="KW-0378">Hydrolase</keyword>